<dbReference type="Pfam" id="PF13558">
    <property type="entry name" value="SbcC_Walker_B"/>
    <property type="match status" value="1"/>
</dbReference>
<dbReference type="Pfam" id="PF13476">
    <property type="entry name" value="AAA_23"/>
    <property type="match status" value="1"/>
</dbReference>
<proteinExistence type="predicted"/>
<accession>A0A3E1R7A3</accession>
<dbReference type="RefSeq" id="WP_117179959.1">
    <property type="nucleotide sequence ID" value="NZ_QFZK01000022.1"/>
</dbReference>
<evidence type="ECO:0000313" key="3">
    <source>
        <dbReference type="EMBL" id="RFO95123.1"/>
    </source>
</evidence>
<name>A0A3E1R7A3_9BURK</name>
<gene>
    <name evidence="3" type="ORF">DIC66_20050</name>
</gene>
<sequence>MKILAIRGKNLASLAAEFVVDFEREPLASAGLYAITGTTGSGKSTLLDALCLALYERTPRLAKATAKGESIPDVGEHDVSPSDPRTLLRRGASEGFAEVDFVGNDGVAYRARWSARRARAKSDGKLQASEITLQRIVDGQRLGDHTKTETLRLIEACIGLSFEQFTRAVLLAQNDFATFLKAPDDERAELLQTLTGTETFSAISRQAYARMKTENEVLAQLHSRLKDQLPMEAEARAEKDATLQTQGVAATLLASQKADVEGHQRWFQQQAQHQHALQQASTEHAAAITELQAAAPRHAHLAQLEQVQSARPLWAELQRLTLSAAAATQAQADAAALQAQAQESSLNCQSAFDAAREEARQADAAKAEQQPAIDQARALDASILAVTPQVQAALLAQTEAQAHRDAEAQRQAALAEQSTQTQADLQSTVGWLESHAPLRALQEGWPRWETLFANAQTVLVGQGASQAEARALEFQAAAAQQQLETAHTTLQQATAFANTAEQHLAIQIQACAAGDADALAQDKQSLEEQRDHLQAAALLWQKRSDVRAQRLRLQEQQKAHTNTLADSERTLQECAHSQPLLASAQHSAEQALQLSQLAASKGAETLRTQLQPEQPCPVCGALDHPYTDHNPALNAVLHGLQDHVAQARLALTAVQQQHAVATANQSSATQALVQCARELEQLAAQHAALVQEWTALALQSEVDAIPVNARNAWLQERQDLARKALADLSAQEAAHRRNLQHKDAAQRALNTANTALAQARDAVTRLSSSASQTTQAQDSTQHKLAELAQQLDSTLTQLDAAFADTSWRERWSAAPEAFVAQCQANAQAWAQQQQGQTLLTQRMAELQIQTQAAASACDQATQQLQMQMDRCQTVQTTLQGYQTERASLLQGRAVSVVEASLSSSINQAKSQLNESQTALQTVQAGVTRLNESLRLATLQLAQEHSAHAAAERKLGEWLRDFNNRTQAEPDSPQQGHTLGTDALQTLLAAEPAWITQERQALQALQSAVTKAHAVLETRRQSLAAHEATRATQDSEQALQEQLHQLNTNITTLAETLSALKLDLARDDERLAASGALRGQIALQTAAAKVWSQLGELIGSADGKKFRNFAQQLTLDILLGYGNSHLQALSTRYQLKRIEGSLGLLVVDRDMGDEVRSVHSLSGGESFLVSLAMALGLASLSSHRVRVESLFIDEGFGSLDADSLRIAMDALDNLQSLGRKVGVISHVQEMTERIGTRVQVQRQAGGLSRVVVG</sequence>
<organism evidence="3 4">
    <name type="scientific">Rhodoferax lacus</name>
    <dbReference type="NCBI Taxonomy" id="2184758"/>
    <lineage>
        <taxon>Bacteria</taxon>
        <taxon>Pseudomonadati</taxon>
        <taxon>Pseudomonadota</taxon>
        <taxon>Betaproteobacteria</taxon>
        <taxon>Burkholderiales</taxon>
        <taxon>Comamonadaceae</taxon>
        <taxon>Rhodoferax</taxon>
    </lineage>
</organism>
<dbReference type="GO" id="GO:0004527">
    <property type="term" value="F:exonuclease activity"/>
    <property type="evidence" value="ECO:0007669"/>
    <property type="project" value="UniProtKB-KW"/>
</dbReference>
<dbReference type="GO" id="GO:0016887">
    <property type="term" value="F:ATP hydrolysis activity"/>
    <property type="evidence" value="ECO:0007669"/>
    <property type="project" value="InterPro"/>
</dbReference>
<dbReference type="Proteomes" id="UP000260665">
    <property type="component" value="Unassembled WGS sequence"/>
</dbReference>
<comment type="caution">
    <text evidence="3">The sequence shown here is derived from an EMBL/GenBank/DDBJ whole genome shotgun (WGS) entry which is preliminary data.</text>
</comment>
<keyword evidence="4" id="KW-1185">Reference proteome</keyword>
<evidence type="ECO:0000259" key="2">
    <source>
        <dbReference type="Pfam" id="PF13476"/>
    </source>
</evidence>
<keyword evidence="1" id="KW-0175">Coiled coil</keyword>
<dbReference type="Gene3D" id="3.40.50.300">
    <property type="entry name" value="P-loop containing nucleotide triphosphate hydrolases"/>
    <property type="match status" value="2"/>
</dbReference>
<reference evidence="3 4" key="1">
    <citation type="submission" date="2018-05" db="EMBL/GenBank/DDBJ databases">
        <title>Rhodoferax soyangensis sp.nov., isolated from an oligotrophic freshwater lake.</title>
        <authorList>
            <person name="Park M."/>
        </authorList>
    </citation>
    <scope>NUCLEOTIDE SEQUENCE [LARGE SCALE GENOMIC DNA]</scope>
    <source>
        <strain evidence="3 4">IMCC26218</strain>
    </source>
</reference>
<keyword evidence="3" id="KW-0378">Hydrolase</keyword>
<protein>
    <submittedName>
        <fullName evidence="3">Exonuclease SbcC</fullName>
    </submittedName>
</protein>
<dbReference type="InterPro" id="IPR027417">
    <property type="entry name" value="P-loop_NTPase"/>
</dbReference>
<keyword evidence="3" id="KW-0269">Exonuclease</keyword>
<dbReference type="PANTHER" id="PTHR32114:SF2">
    <property type="entry name" value="ABC TRANSPORTER ABCH.3"/>
    <property type="match status" value="1"/>
</dbReference>
<dbReference type="AlphaFoldDB" id="A0A3E1R7A3"/>
<evidence type="ECO:0000313" key="4">
    <source>
        <dbReference type="Proteomes" id="UP000260665"/>
    </source>
</evidence>
<dbReference type="EMBL" id="QFZK01000022">
    <property type="protein sequence ID" value="RFO95123.1"/>
    <property type="molecule type" value="Genomic_DNA"/>
</dbReference>
<evidence type="ECO:0000256" key="1">
    <source>
        <dbReference type="SAM" id="Coils"/>
    </source>
</evidence>
<dbReference type="InterPro" id="IPR038729">
    <property type="entry name" value="Rad50/SbcC_AAA"/>
</dbReference>
<dbReference type="OrthoDB" id="9795626at2"/>
<feature type="coiled-coil region" evidence="1">
    <location>
        <begin position="516"/>
        <end position="543"/>
    </location>
</feature>
<dbReference type="PANTHER" id="PTHR32114">
    <property type="entry name" value="ABC TRANSPORTER ABCH.3"/>
    <property type="match status" value="1"/>
</dbReference>
<feature type="domain" description="Rad50/SbcC-type AAA" evidence="2">
    <location>
        <begin position="6"/>
        <end position="227"/>
    </location>
</feature>
<dbReference type="SUPFAM" id="SSF52540">
    <property type="entry name" value="P-loop containing nucleoside triphosphate hydrolases"/>
    <property type="match status" value="1"/>
</dbReference>
<keyword evidence="3" id="KW-0540">Nuclease</keyword>
<dbReference type="GO" id="GO:0006302">
    <property type="term" value="P:double-strand break repair"/>
    <property type="evidence" value="ECO:0007669"/>
    <property type="project" value="InterPro"/>
</dbReference>